<sequence length="142" mass="15390">MQATPGTGFQVTLENDYMLISKPSEINLPSGLELKKTAASEKTLSDASFQGRRSHPCGEPRRRWRAAKLRRGAQGTQVMMPPTHAPLSRPPGCGSGSACRSPPHLLPRRRAAGQRSGMDGWPCAALDLTVKTDAHHRLSAPR</sequence>
<name>A0AAD4Y8G6_OVIAM</name>
<evidence type="ECO:0000256" key="1">
    <source>
        <dbReference type="SAM" id="MobiDB-lite"/>
    </source>
</evidence>
<proteinExistence type="predicted"/>
<evidence type="ECO:0000313" key="2">
    <source>
        <dbReference type="EMBL" id="KAI4538122.1"/>
    </source>
</evidence>
<dbReference type="EMBL" id="JAKZEL010000013">
    <property type="protein sequence ID" value="KAI4538122.1"/>
    <property type="molecule type" value="Genomic_DNA"/>
</dbReference>
<comment type="caution">
    <text evidence="2">The sequence shown here is derived from an EMBL/GenBank/DDBJ whole genome shotgun (WGS) entry which is preliminary data.</text>
</comment>
<feature type="region of interest" description="Disordered" evidence="1">
    <location>
        <begin position="71"/>
        <end position="120"/>
    </location>
</feature>
<protein>
    <submittedName>
        <fullName evidence="2">Uncharacterized protein</fullName>
    </submittedName>
</protein>
<evidence type="ECO:0000313" key="3">
    <source>
        <dbReference type="Proteomes" id="UP001214576"/>
    </source>
</evidence>
<dbReference type="AlphaFoldDB" id="A0AAD4Y8G6"/>
<feature type="region of interest" description="Disordered" evidence="1">
    <location>
        <begin position="43"/>
        <end position="62"/>
    </location>
</feature>
<accession>A0AAD4Y8G6</accession>
<organism evidence="2 3">
    <name type="scientific">Ovis ammon polii</name>
    <dbReference type="NCBI Taxonomy" id="230172"/>
    <lineage>
        <taxon>Eukaryota</taxon>
        <taxon>Metazoa</taxon>
        <taxon>Chordata</taxon>
        <taxon>Craniata</taxon>
        <taxon>Vertebrata</taxon>
        <taxon>Euteleostomi</taxon>
        <taxon>Mammalia</taxon>
        <taxon>Eutheria</taxon>
        <taxon>Laurasiatheria</taxon>
        <taxon>Artiodactyla</taxon>
        <taxon>Ruminantia</taxon>
        <taxon>Pecora</taxon>
        <taxon>Bovidae</taxon>
        <taxon>Caprinae</taxon>
        <taxon>Ovis</taxon>
    </lineage>
</organism>
<gene>
    <name evidence="2" type="ORF">MG293_011525</name>
</gene>
<dbReference type="Proteomes" id="UP001214576">
    <property type="component" value="Unassembled WGS sequence"/>
</dbReference>
<reference evidence="2" key="1">
    <citation type="submission" date="2022-03" db="EMBL/GenBank/DDBJ databases">
        <title>Genomic analyses of argali, domestic sheep and their hybrids provide insights into chromosomal evolution, heterosis and genetic basis of agronomic traits.</title>
        <authorList>
            <person name="Li M."/>
        </authorList>
    </citation>
    <scope>NUCLEOTIDE SEQUENCE</scope>
    <source>
        <strain evidence="2">CAU-MHL-2022a</strain>
        <tissue evidence="2">Skin</tissue>
    </source>
</reference>
<keyword evidence="3" id="KW-1185">Reference proteome</keyword>